<sequence>MLRNANSYAGRGFSTKEIHTLIDHDIRSHQAAIAMLKIQRNEAAPVSRLPPEVLCGIFLLVRDAEVERNHTYSYVEFRRWVYLGHVSNHWRNVVFTLPSLWNNPLPLGLHHWIDEILKRSPKMVACLSIVADIDCSLSIRGLKKILRHAGSEIRCLHILNMGSKHQDLLESLQIPTLASQIESLSIHRRHDIAYRPTLERDQFSVPDGILTNAANLRHLKIDYCRIGWGSPTLPHITILSLADVKYINTDSCFKHFMDALGKMINLQNLSLKNSLPIAPKSEFTQKVQPGETSNSRKTFSHLRQLDFADESSQANAFFRSCHFPSIFMACIHIHGSESSETIISPNLPDLSSVFSSIAAAMGPTPDSLFEKFTPETFIVDSVDDSRPSWRTLLMLLTDTLYRERSNEVAYQLKNARLAVAVEYAVLDDNNMSSGQTLRAFFSSGFPLHSVTHVYLLSSLNDIEPITLAETIGMLPVVSFVKAQANLAPSLIDAMNPASGVFGASPIGALYFPSLKCIHLEDFRFSSTYNFNNDYYDPMEALQDCIVRRFNHGSLLQKIILRDCDGVTAGDVDDLRQMPVVEVEWEEDPDWEQDENESLSYGSDSDEDADTDAGHSDDSEDQKSESAMDIGNT</sequence>
<keyword evidence="3" id="KW-1185">Reference proteome</keyword>
<dbReference type="InterPro" id="IPR032675">
    <property type="entry name" value="LRR_dom_sf"/>
</dbReference>
<dbReference type="STRING" id="945553.A0A0D2MVI3"/>
<evidence type="ECO:0000313" key="2">
    <source>
        <dbReference type="EMBL" id="KJA27998.1"/>
    </source>
</evidence>
<dbReference type="EMBL" id="KN817522">
    <property type="protein sequence ID" value="KJA27998.1"/>
    <property type="molecule type" value="Genomic_DNA"/>
</dbReference>
<dbReference type="AlphaFoldDB" id="A0A0D2MVI3"/>
<organism evidence="2 3">
    <name type="scientific">Hypholoma sublateritium (strain FD-334 SS-4)</name>
    <dbReference type="NCBI Taxonomy" id="945553"/>
    <lineage>
        <taxon>Eukaryota</taxon>
        <taxon>Fungi</taxon>
        <taxon>Dikarya</taxon>
        <taxon>Basidiomycota</taxon>
        <taxon>Agaricomycotina</taxon>
        <taxon>Agaricomycetes</taxon>
        <taxon>Agaricomycetidae</taxon>
        <taxon>Agaricales</taxon>
        <taxon>Agaricineae</taxon>
        <taxon>Strophariaceae</taxon>
        <taxon>Hypholoma</taxon>
    </lineage>
</organism>
<dbReference type="Gene3D" id="3.80.10.10">
    <property type="entry name" value="Ribonuclease Inhibitor"/>
    <property type="match status" value="1"/>
</dbReference>
<feature type="region of interest" description="Disordered" evidence="1">
    <location>
        <begin position="582"/>
        <end position="632"/>
    </location>
</feature>
<gene>
    <name evidence="2" type="ORF">HYPSUDRAFT_62387</name>
</gene>
<reference evidence="3" key="1">
    <citation type="submission" date="2014-04" db="EMBL/GenBank/DDBJ databases">
        <title>Evolutionary Origins and Diversification of the Mycorrhizal Mutualists.</title>
        <authorList>
            <consortium name="DOE Joint Genome Institute"/>
            <consortium name="Mycorrhizal Genomics Consortium"/>
            <person name="Kohler A."/>
            <person name="Kuo A."/>
            <person name="Nagy L.G."/>
            <person name="Floudas D."/>
            <person name="Copeland A."/>
            <person name="Barry K.W."/>
            <person name="Cichocki N."/>
            <person name="Veneault-Fourrey C."/>
            <person name="LaButti K."/>
            <person name="Lindquist E.A."/>
            <person name="Lipzen A."/>
            <person name="Lundell T."/>
            <person name="Morin E."/>
            <person name="Murat C."/>
            <person name="Riley R."/>
            <person name="Ohm R."/>
            <person name="Sun H."/>
            <person name="Tunlid A."/>
            <person name="Henrissat B."/>
            <person name="Grigoriev I.V."/>
            <person name="Hibbett D.S."/>
            <person name="Martin F."/>
        </authorList>
    </citation>
    <scope>NUCLEOTIDE SEQUENCE [LARGE SCALE GENOMIC DNA]</scope>
    <source>
        <strain evidence="3">FD-334 SS-4</strain>
    </source>
</reference>
<dbReference type="Proteomes" id="UP000054270">
    <property type="component" value="Unassembled WGS sequence"/>
</dbReference>
<evidence type="ECO:0000256" key="1">
    <source>
        <dbReference type="SAM" id="MobiDB-lite"/>
    </source>
</evidence>
<feature type="compositionally biased region" description="Basic and acidic residues" evidence="1">
    <location>
        <begin position="611"/>
        <end position="625"/>
    </location>
</feature>
<evidence type="ECO:0000313" key="3">
    <source>
        <dbReference type="Proteomes" id="UP000054270"/>
    </source>
</evidence>
<dbReference type="Gene3D" id="1.20.1280.50">
    <property type="match status" value="1"/>
</dbReference>
<accession>A0A0D2MVI3</accession>
<dbReference type="OMA" id="IVADIDC"/>
<proteinExistence type="predicted"/>
<feature type="compositionally biased region" description="Acidic residues" evidence="1">
    <location>
        <begin position="582"/>
        <end position="596"/>
    </location>
</feature>
<name>A0A0D2MVI3_HYPSF</name>
<dbReference type="SUPFAM" id="SSF52047">
    <property type="entry name" value="RNI-like"/>
    <property type="match status" value="1"/>
</dbReference>
<dbReference type="OrthoDB" id="3235815at2759"/>
<protein>
    <submittedName>
        <fullName evidence="2">Uncharacterized protein</fullName>
    </submittedName>
</protein>